<reference evidence="2 3" key="1">
    <citation type="journal article" date="2012" name="Antonie Van Leeuwenhoek">
        <title>Shewanella litorisediminis sp. nov., a gammaproteobacterium isolated from a tidal flat sediment.</title>
        <authorList>
            <person name="Lee M.H."/>
            <person name="Yoon J.H."/>
        </authorList>
    </citation>
    <scope>NUCLEOTIDE SEQUENCE [LARGE SCALE GENOMIC DNA]</scope>
    <source>
        <strain evidence="2 3">SMK1-12</strain>
    </source>
</reference>
<keyword evidence="3" id="KW-1185">Reference proteome</keyword>
<name>A0ABX7G265_9GAMM</name>
<dbReference type="Pfam" id="PF11454">
    <property type="entry name" value="DUF3016"/>
    <property type="match status" value="1"/>
</dbReference>
<feature type="chain" id="PRO_5045894586" evidence="1">
    <location>
        <begin position="20"/>
        <end position="174"/>
    </location>
</feature>
<accession>A0ABX7G265</accession>
<dbReference type="RefSeq" id="WP_203325044.1">
    <property type="nucleotide sequence ID" value="NZ_CP069213.1"/>
</dbReference>
<dbReference type="Proteomes" id="UP000596252">
    <property type="component" value="Chromosome"/>
</dbReference>
<dbReference type="InterPro" id="IPR021557">
    <property type="entry name" value="DUF3016"/>
</dbReference>
<evidence type="ECO:0000256" key="1">
    <source>
        <dbReference type="SAM" id="SignalP"/>
    </source>
</evidence>
<organism evidence="2 3">
    <name type="scientific">Shewanella litorisediminis</name>
    <dbReference type="NCBI Taxonomy" id="1173586"/>
    <lineage>
        <taxon>Bacteria</taxon>
        <taxon>Pseudomonadati</taxon>
        <taxon>Pseudomonadota</taxon>
        <taxon>Gammaproteobacteria</taxon>
        <taxon>Alteromonadales</taxon>
        <taxon>Shewanellaceae</taxon>
        <taxon>Shewanella</taxon>
    </lineage>
</organism>
<dbReference type="EMBL" id="CP069213">
    <property type="protein sequence ID" value="QRH01362.1"/>
    <property type="molecule type" value="Genomic_DNA"/>
</dbReference>
<sequence>MKFPMILIAGIFVAGSAMADEAATVDPQTENGAVKITWQEPKKFRDIKSSGELQSRFENRMFETLTKELNKEASKSLKPSQKLELVVTDVDMAGDMRPTFGATANDLRVVKEIYPPRISFSYQVLDGDQVVIAGDEKLTNLNFMNEIRSVNDRPFSHEVRLLTQWFEKQVAPKL</sequence>
<keyword evidence="1" id="KW-0732">Signal</keyword>
<protein>
    <submittedName>
        <fullName evidence="2">DUF3016 domain-containing protein</fullName>
    </submittedName>
</protein>
<feature type="signal peptide" evidence="1">
    <location>
        <begin position="1"/>
        <end position="19"/>
    </location>
</feature>
<proteinExistence type="predicted"/>
<gene>
    <name evidence="2" type="ORF">JQC75_16155</name>
</gene>
<evidence type="ECO:0000313" key="2">
    <source>
        <dbReference type="EMBL" id="QRH01362.1"/>
    </source>
</evidence>
<evidence type="ECO:0000313" key="3">
    <source>
        <dbReference type="Proteomes" id="UP000596252"/>
    </source>
</evidence>